<dbReference type="Pfam" id="PF10063">
    <property type="entry name" value="DUF2301"/>
    <property type="match status" value="1"/>
</dbReference>
<dbReference type="OrthoDB" id="458254at2"/>
<keyword evidence="1" id="KW-0472">Membrane</keyword>
<protein>
    <submittedName>
        <fullName evidence="2">Putative Uncharacterized integral membrane protein</fullName>
    </submittedName>
</protein>
<feature type="transmembrane region" description="Helical" evidence="1">
    <location>
        <begin position="155"/>
        <end position="173"/>
    </location>
</feature>
<evidence type="ECO:0000313" key="2">
    <source>
        <dbReference type="EMBL" id="SPQ01124.1"/>
    </source>
</evidence>
<sequence length="213" mass="23659">MLYSFMGERARYQPLTREDKITVVLYRIGIFLSTLTVCISAILAIMGLRYPEVLNNRVISSGLALDILLLIFYLGVGLSVFFIHLYVGKFHRVLKKIYYVAVPCLAVLFLAGKGNPAVPLLSGQSYETLLLIPVSLCLGFVTAKEAFCFQLVEGYILALLMPACLFFYSVGALSRQTAVYALGLIAGLLVLFIFRKVFMPLDFDIGDKSAYQP</sequence>
<evidence type="ECO:0000256" key="1">
    <source>
        <dbReference type="SAM" id="Phobius"/>
    </source>
</evidence>
<dbReference type="Proteomes" id="UP000245125">
    <property type="component" value="Unassembled WGS sequence"/>
</dbReference>
<accession>A0A2U3QI93</accession>
<dbReference type="PANTHER" id="PTHR36716:SF2">
    <property type="entry name" value="F3H9.20 PROTEIN"/>
    <property type="match status" value="1"/>
</dbReference>
<keyword evidence="1" id="KW-0812">Transmembrane</keyword>
<feature type="transmembrane region" description="Helical" evidence="1">
    <location>
        <begin position="97"/>
        <end position="114"/>
    </location>
</feature>
<feature type="transmembrane region" description="Helical" evidence="1">
    <location>
        <begin position="21"/>
        <end position="47"/>
    </location>
</feature>
<proteinExistence type="predicted"/>
<dbReference type="PANTHER" id="PTHR36716">
    <property type="entry name" value="F3H9.20 PROTEIN"/>
    <property type="match status" value="1"/>
</dbReference>
<feature type="transmembrane region" description="Helical" evidence="1">
    <location>
        <begin position="179"/>
        <end position="198"/>
    </location>
</feature>
<feature type="transmembrane region" description="Helical" evidence="1">
    <location>
        <begin position="67"/>
        <end position="85"/>
    </location>
</feature>
<reference evidence="3" key="1">
    <citation type="submission" date="2018-03" db="EMBL/GenBank/DDBJ databases">
        <authorList>
            <person name="Zecchin S."/>
        </authorList>
    </citation>
    <scope>NUCLEOTIDE SEQUENCE [LARGE SCALE GENOMIC DNA]</scope>
</reference>
<keyword evidence="1" id="KW-1133">Transmembrane helix</keyword>
<keyword evidence="3" id="KW-1185">Reference proteome</keyword>
<organism evidence="2 3">
    <name type="scientific">Candidatus Sulfobium mesophilum</name>
    <dbReference type="NCBI Taxonomy" id="2016548"/>
    <lineage>
        <taxon>Bacteria</taxon>
        <taxon>Pseudomonadati</taxon>
        <taxon>Nitrospirota</taxon>
        <taxon>Nitrospiria</taxon>
        <taxon>Nitrospirales</taxon>
        <taxon>Nitrospiraceae</taxon>
        <taxon>Candidatus Sulfobium</taxon>
    </lineage>
</organism>
<evidence type="ECO:0000313" key="3">
    <source>
        <dbReference type="Proteomes" id="UP000245125"/>
    </source>
</evidence>
<dbReference type="InterPro" id="IPR019275">
    <property type="entry name" value="DUF2301"/>
</dbReference>
<name>A0A2U3QI93_9BACT</name>
<dbReference type="AlphaFoldDB" id="A0A2U3QI93"/>
<gene>
    <name evidence="2" type="ORF">NBG4_430019</name>
</gene>
<dbReference type="EMBL" id="OUUY01000090">
    <property type="protein sequence ID" value="SPQ01124.1"/>
    <property type="molecule type" value="Genomic_DNA"/>
</dbReference>